<gene>
    <name evidence="3" type="ORF">PC113_g4593</name>
    <name evidence="4" type="ORF">PC115_g4070</name>
    <name evidence="5" type="ORF">PC118_g4076</name>
</gene>
<feature type="region of interest" description="Disordered" evidence="1">
    <location>
        <begin position="155"/>
        <end position="209"/>
    </location>
</feature>
<dbReference type="Proteomes" id="UP000697107">
    <property type="component" value="Unassembled WGS sequence"/>
</dbReference>
<feature type="transmembrane region" description="Helical" evidence="2">
    <location>
        <begin position="1090"/>
        <end position="1107"/>
    </location>
</feature>
<reference evidence="3" key="1">
    <citation type="submission" date="2018-10" db="EMBL/GenBank/DDBJ databases">
        <title>Effector identification in a new, highly contiguous assembly of the strawberry crown rot pathogen Phytophthora cactorum.</title>
        <authorList>
            <person name="Armitage A.D."/>
            <person name="Nellist C.F."/>
            <person name="Bates H."/>
            <person name="Vickerstaff R.J."/>
            <person name="Harrison R.J."/>
        </authorList>
    </citation>
    <scope>NUCLEOTIDE SEQUENCE</scope>
    <source>
        <strain evidence="3">15-7</strain>
        <strain evidence="4">4032</strain>
        <strain evidence="5">P415</strain>
    </source>
</reference>
<keyword evidence="2" id="KW-0472">Membrane</keyword>
<dbReference type="EMBL" id="RCMI01000073">
    <property type="protein sequence ID" value="KAG2937744.1"/>
    <property type="molecule type" value="Genomic_DNA"/>
</dbReference>
<evidence type="ECO:0000256" key="2">
    <source>
        <dbReference type="SAM" id="Phobius"/>
    </source>
</evidence>
<evidence type="ECO:0000313" key="3">
    <source>
        <dbReference type="EMBL" id="KAG2864414.1"/>
    </source>
</evidence>
<sequence>METLRGVFPAVPTEALLRVLEICDQSVAVASTWLLENEWQDLLEASQEEDDGEDRGNPLGRAESWWFPRKRRERILPLAKRIKITTLREEGDEIKTDDFWVAFDGKVVIKSMIELLNTTLSKLAHGKVVLLSIPAKELDRATAATKLKSILSSKDSKSAGGEVSGECLQSSRNASSRRTLASLLNGEESGKTPSGSESTTTVPEVPVGQKRKREFAAEVSPRRGYFAYFFPVKELDMVWRTVMHAHLFKGRFGENIEFRTASSGSFSTRDFDELMHIHTSTRSSRASSLVFSPLSSLKCCLILPCTANEDEIFRVGRNIHTTLKIKGSLYFQVVDTPLPTSATSPRSDHLESPNEDENLTEERFRQFARYRVKEEELDAAEPAVPSKNSVDPYMSYQQPRRMKYCLEYSTLSLSNGLWCNLDTAANNLKLGEVNKCELPVPDPLKIFDNDFTRFARSFLLKNPKPQYIQITSTKRGSSTTLSTKQTLWSQYLANPALVQSEIKFDAPGLYDVETIGTGYNHKAVCTGCVAIFDKFRPRFGSSGSCPLTAGIANPQRLTKTTLAAFQSYDTDYRAYTADTNVVNNANSDVLCGVSGVDKFARFKLFYESEKDCTGSCFDDAAIATNMAKLKSTPFPNALQTPFALLEAALNAQCMWCCRKTRKLKEQFTPYDCSAYSSQVSSCVGDTAIPSTCSIDVCLQAKGADVVTTTVAIKNTIQTATTAVLNTLTNKPAGIDATKNVYYTIPCSSFDKFNAKCRYTVKLSELLDVPTAFVTSFPTPSSESTNSKNYVFWRYNTDGSTFVKWDPLADTAISFVDASTTVVLEAWTACGRVNQFSFSVNLVVQNALTCSKFDSMWNFIEKYGIQGGEGAYCAYEGSDFAILKFDMAVADVLGQADSTGASTGVKCDIMVKETGAADTQVVTLVDDQISSRISKNYGVELVNNPTTAQKTTGVIHCKFTRAIQSNTRVQTSTTNVNSIDCRHTFTITDCDKPELNCGKKEDMCSVRCAGDPAPGVYEACGGSIVASSATNTFLKTPTVPTCCNKCNKPLVCTSVSTTDIKRCEHSSISVLKLETATMAGSEPNFMTTTNMALLAATITLFAVVGFTLKHRANDIEQGDCYRLL</sequence>
<dbReference type="VEuPathDB" id="FungiDB:PC110_g7697"/>
<keyword evidence="2" id="KW-0812">Transmembrane</keyword>
<dbReference type="Proteomes" id="UP000774804">
    <property type="component" value="Unassembled WGS sequence"/>
</dbReference>
<comment type="caution">
    <text evidence="3">The sequence shown here is derived from an EMBL/GenBank/DDBJ whole genome shotgun (WGS) entry which is preliminary data.</text>
</comment>
<proteinExistence type="predicted"/>
<feature type="compositionally biased region" description="Polar residues" evidence="1">
    <location>
        <begin position="191"/>
        <end position="202"/>
    </location>
</feature>
<dbReference type="Proteomes" id="UP000735874">
    <property type="component" value="Unassembled WGS sequence"/>
</dbReference>
<evidence type="ECO:0000313" key="4">
    <source>
        <dbReference type="EMBL" id="KAG2937744.1"/>
    </source>
</evidence>
<accession>A0A8T0ZPU2</accession>
<protein>
    <submittedName>
        <fullName evidence="3">Uncharacterized protein</fullName>
    </submittedName>
</protein>
<organism evidence="3 6">
    <name type="scientific">Phytophthora cactorum</name>
    <dbReference type="NCBI Taxonomy" id="29920"/>
    <lineage>
        <taxon>Eukaryota</taxon>
        <taxon>Sar</taxon>
        <taxon>Stramenopiles</taxon>
        <taxon>Oomycota</taxon>
        <taxon>Peronosporomycetes</taxon>
        <taxon>Peronosporales</taxon>
        <taxon>Peronosporaceae</taxon>
        <taxon>Phytophthora</taxon>
    </lineage>
</organism>
<evidence type="ECO:0000256" key="1">
    <source>
        <dbReference type="SAM" id="MobiDB-lite"/>
    </source>
</evidence>
<feature type="compositionally biased region" description="Polar residues" evidence="1">
    <location>
        <begin position="167"/>
        <end position="179"/>
    </location>
</feature>
<dbReference type="AlphaFoldDB" id="A0A8T0ZPU2"/>
<evidence type="ECO:0000313" key="5">
    <source>
        <dbReference type="EMBL" id="KAG2993322.1"/>
    </source>
</evidence>
<evidence type="ECO:0000313" key="6">
    <source>
        <dbReference type="Proteomes" id="UP000735874"/>
    </source>
</evidence>
<keyword evidence="2" id="KW-1133">Transmembrane helix</keyword>
<dbReference type="VEuPathDB" id="FungiDB:PC110_g7698"/>
<dbReference type="EMBL" id="RCML01000073">
    <property type="protein sequence ID" value="KAG2993322.1"/>
    <property type="molecule type" value="Genomic_DNA"/>
</dbReference>
<name>A0A8T0ZPU2_9STRA</name>
<dbReference type="EMBL" id="RCMG01000080">
    <property type="protein sequence ID" value="KAG2864414.1"/>
    <property type="molecule type" value="Genomic_DNA"/>
</dbReference>